<evidence type="ECO:0008006" key="5">
    <source>
        <dbReference type="Google" id="ProtNLM"/>
    </source>
</evidence>
<name>A0ABR3EWK3_9AGAR</name>
<feature type="compositionally biased region" description="Low complexity" evidence="1">
    <location>
        <begin position="169"/>
        <end position="178"/>
    </location>
</feature>
<evidence type="ECO:0000256" key="2">
    <source>
        <dbReference type="SAM" id="Phobius"/>
    </source>
</evidence>
<dbReference type="EMBL" id="JBAHYK010001623">
    <property type="protein sequence ID" value="KAL0567297.1"/>
    <property type="molecule type" value="Genomic_DNA"/>
</dbReference>
<evidence type="ECO:0000313" key="4">
    <source>
        <dbReference type="Proteomes" id="UP001465976"/>
    </source>
</evidence>
<dbReference type="Proteomes" id="UP001465976">
    <property type="component" value="Unassembled WGS sequence"/>
</dbReference>
<sequence length="262" mass="26881">MASGNTESTTCSPVTQTGATVTSCQTIAGQAAPTTTVITSTVVTGLPVAQTVETTLYGTSCRVITTTLPPTTITTQAVTTLSNGEVSTTYITATTTPIVTSSLTPTATGSSNGGSTSNDNNNLGAIIGGVVGGVVGLIVFAVTMWCILKRRRKFDDIWDDNDLAAAAPAVAEPKPNNNRPISFVPPTHSHTSSPSPASPPPTSPGFTPMSMEEHAPMMSQGYMTYNTSHPADSKRMTMPSDPTYGVGSPGGGLLSPYHPSQA</sequence>
<feature type="compositionally biased region" description="Low complexity" evidence="1">
    <location>
        <begin position="185"/>
        <end position="195"/>
    </location>
</feature>
<feature type="non-terminal residue" evidence="3">
    <location>
        <position position="262"/>
    </location>
</feature>
<keyword evidence="4" id="KW-1185">Reference proteome</keyword>
<accession>A0ABR3EWK3</accession>
<organism evidence="3 4">
    <name type="scientific">Marasmius crinis-equi</name>
    <dbReference type="NCBI Taxonomy" id="585013"/>
    <lineage>
        <taxon>Eukaryota</taxon>
        <taxon>Fungi</taxon>
        <taxon>Dikarya</taxon>
        <taxon>Basidiomycota</taxon>
        <taxon>Agaricomycotina</taxon>
        <taxon>Agaricomycetes</taxon>
        <taxon>Agaricomycetidae</taxon>
        <taxon>Agaricales</taxon>
        <taxon>Marasmiineae</taxon>
        <taxon>Marasmiaceae</taxon>
        <taxon>Marasmius</taxon>
    </lineage>
</organism>
<evidence type="ECO:0000313" key="3">
    <source>
        <dbReference type="EMBL" id="KAL0567297.1"/>
    </source>
</evidence>
<proteinExistence type="predicted"/>
<keyword evidence="2" id="KW-1133">Transmembrane helix</keyword>
<comment type="caution">
    <text evidence="3">The sequence shown here is derived from an EMBL/GenBank/DDBJ whole genome shotgun (WGS) entry which is preliminary data.</text>
</comment>
<feature type="compositionally biased region" description="Polar residues" evidence="1">
    <location>
        <begin position="221"/>
        <end position="230"/>
    </location>
</feature>
<feature type="transmembrane region" description="Helical" evidence="2">
    <location>
        <begin position="123"/>
        <end position="148"/>
    </location>
</feature>
<gene>
    <name evidence="3" type="ORF">V5O48_014699</name>
</gene>
<keyword evidence="2" id="KW-0812">Transmembrane</keyword>
<evidence type="ECO:0000256" key="1">
    <source>
        <dbReference type="SAM" id="MobiDB-lite"/>
    </source>
</evidence>
<keyword evidence="2" id="KW-0472">Membrane</keyword>
<protein>
    <recommendedName>
        <fullName evidence="5">Mid2 domain-containing protein</fullName>
    </recommendedName>
</protein>
<dbReference type="Gene3D" id="1.20.5.510">
    <property type="entry name" value="Single helix bin"/>
    <property type="match status" value="1"/>
</dbReference>
<feature type="region of interest" description="Disordered" evidence="1">
    <location>
        <begin position="169"/>
        <end position="262"/>
    </location>
</feature>
<reference evidence="3 4" key="1">
    <citation type="submission" date="2024-02" db="EMBL/GenBank/DDBJ databases">
        <title>A draft genome for the cacao thread blight pathogen Marasmius crinis-equi.</title>
        <authorList>
            <person name="Cohen S.P."/>
            <person name="Baruah I.K."/>
            <person name="Amoako-Attah I."/>
            <person name="Bukari Y."/>
            <person name="Meinhardt L.W."/>
            <person name="Bailey B.A."/>
        </authorList>
    </citation>
    <scope>NUCLEOTIDE SEQUENCE [LARGE SCALE GENOMIC DNA]</scope>
    <source>
        <strain evidence="3 4">GH-76</strain>
    </source>
</reference>